<dbReference type="PROSITE" id="PS50405">
    <property type="entry name" value="GST_CTER"/>
    <property type="match status" value="1"/>
</dbReference>
<dbReference type="CDD" id="cd00570">
    <property type="entry name" value="GST_N_family"/>
    <property type="match status" value="1"/>
</dbReference>
<keyword evidence="4" id="KW-1185">Reference proteome</keyword>
<dbReference type="Proteomes" id="UP000321548">
    <property type="component" value="Unassembled WGS sequence"/>
</dbReference>
<name>A0A5C8NY98_9BURK</name>
<dbReference type="EMBL" id="VDUY01000003">
    <property type="protein sequence ID" value="TXL66297.1"/>
    <property type="molecule type" value="Genomic_DNA"/>
</dbReference>
<dbReference type="OrthoDB" id="5791869at2"/>
<evidence type="ECO:0000313" key="3">
    <source>
        <dbReference type="EMBL" id="TXL66297.1"/>
    </source>
</evidence>
<dbReference type="SUPFAM" id="SSF47616">
    <property type="entry name" value="GST C-terminal domain-like"/>
    <property type="match status" value="1"/>
</dbReference>
<dbReference type="InterPro" id="IPR036249">
    <property type="entry name" value="Thioredoxin-like_sf"/>
</dbReference>
<proteinExistence type="predicted"/>
<dbReference type="SUPFAM" id="SSF52833">
    <property type="entry name" value="Thioredoxin-like"/>
    <property type="match status" value="1"/>
</dbReference>
<comment type="caution">
    <text evidence="3">The sequence shown here is derived from an EMBL/GenBank/DDBJ whole genome shotgun (WGS) entry which is preliminary data.</text>
</comment>
<evidence type="ECO:0000313" key="4">
    <source>
        <dbReference type="Proteomes" id="UP000321548"/>
    </source>
</evidence>
<dbReference type="RefSeq" id="WP_147704208.1">
    <property type="nucleotide sequence ID" value="NZ_VDUY01000003.1"/>
</dbReference>
<dbReference type="GO" id="GO:0016740">
    <property type="term" value="F:transferase activity"/>
    <property type="evidence" value="ECO:0007669"/>
    <property type="project" value="UniProtKB-KW"/>
</dbReference>
<gene>
    <name evidence="3" type="ORF">FHP08_09525</name>
</gene>
<keyword evidence="3" id="KW-0808">Transferase</keyword>
<reference evidence="3 4" key="1">
    <citation type="submission" date="2019-06" db="EMBL/GenBank/DDBJ databases">
        <title>Quisquiliibacterium sp. nov., isolated from a maize field.</title>
        <authorList>
            <person name="Lin S.-Y."/>
            <person name="Tsai C.-F."/>
            <person name="Young C.-C."/>
        </authorList>
    </citation>
    <scope>NUCLEOTIDE SEQUENCE [LARGE SCALE GENOMIC DNA]</scope>
    <source>
        <strain evidence="3 4">CC-CFT501</strain>
    </source>
</reference>
<evidence type="ECO:0000259" key="1">
    <source>
        <dbReference type="PROSITE" id="PS50404"/>
    </source>
</evidence>
<dbReference type="InterPro" id="IPR004045">
    <property type="entry name" value="Glutathione_S-Trfase_N"/>
</dbReference>
<feature type="domain" description="GST N-terminal" evidence="1">
    <location>
        <begin position="5"/>
        <end position="84"/>
    </location>
</feature>
<dbReference type="Pfam" id="PF13410">
    <property type="entry name" value="GST_C_2"/>
    <property type="match status" value="1"/>
</dbReference>
<protein>
    <submittedName>
        <fullName evidence="3">Glutathione S-transferase family protein</fullName>
    </submittedName>
</protein>
<dbReference type="Pfam" id="PF13417">
    <property type="entry name" value="GST_N_3"/>
    <property type="match status" value="1"/>
</dbReference>
<accession>A0A5C8NY98</accession>
<feature type="domain" description="GST C-terminal" evidence="2">
    <location>
        <begin position="99"/>
        <end position="242"/>
    </location>
</feature>
<dbReference type="Gene3D" id="3.40.30.110">
    <property type="match status" value="2"/>
</dbReference>
<dbReference type="AlphaFoldDB" id="A0A5C8NY98"/>
<dbReference type="CDD" id="cd00299">
    <property type="entry name" value="GST_C_family"/>
    <property type="match status" value="1"/>
</dbReference>
<dbReference type="InterPro" id="IPR036282">
    <property type="entry name" value="Glutathione-S-Trfase_C_sf"/>
</dbReference>
<sequence>MSRMTAIHFHHYDRSPFSEKVRLAFGLKGLRWHSVIQPRWAPKPDLEPLTGGYRRTPVMQIGADVYCDTRCILAELERRFPEPGLNPDGPAGLGDALESWADRALFADALGFVFGTQGNRFPEALHADRARFTAGRFNGWDPDAMRAQLPAVAARLRRRLDRLEALLGDGRPWLLGRAPGLADLAVRHPLWYLRENLPDRIDWARRPALVGWMERLDAIGHGERVEATPAQALLAARDAMPIAAGASPVGAAELSGWIGKRVRVAADDWGSDPVEGVLAGADSERVSLARRDPQLGELTVHFPVDGFDIRLAGQADAVRATSEPGAGDPAI</sequence>
<organism evidence="3 4">
    <name type="scientific">Zeimonas arvi</name>
    <dbReference type="NCBI Taxonomy" id="2498847"/>
    <lineage>
        <taxon>Bacteria</taxon>
        <taxon>Pseudomonadati</taxon>
        <taxon>Pseudomonadota</taxon>
        <taxon>Betaproteobacteria</taxon>
        <taxon>Burkholderiales</taxon>
        <taxon>Burkholderiaceae</taxon>
        <taxon>Zeimonas</taxon>
    </lineage>
</organism>
<dbReference type="InterPro" id="IPR010987">
    <property type="entry name" value="Glutathione-S-Trfase_C-like"/>
</dbReference>
<evidence type="ECO:0000259" key="2">
    <source>
        <dbReference type="PROSITE" id="PS50405"/>
    </source>
</evidence>
<dbReference type="PROSITE" id="PS50404">
    <property type="entry name" value="GST_NTER"/>
    <property type="match status" value="1"/>
</dbReference>